<dbReference type="Proteomes" id="UP000215405">
    <property type="component" value="Unassembled WGS sequence"/>
</dbReference>
<feature type="chain" id="PRO_5012556690" description="Flagellar protein FliL" evidence="1">
    <location>
        <begin position="20"/>
        <end position="139"/>
    </location>
</feature>
<evidence type="ECO:0008006" key="4">
    <source>
        <dbReference type="Google" id="ProtNLM"/>
    </source>
</evidence>
<accession>A0A231V2V5</accession>
<feature type="signal peptide" evidence="1">
    <location>
        <begin position="1"/>
        <end position="19"/>
    </location>
</feature>
<sequence>MLIPGFVAIFAGGAIAAFAALPPAPVDETVEVEQTGTPFEARNVAVPRREGERTDGYVVIDMNGMHDDSLSASAATAYVTAALGLLASTRQVQDLDPDVVAHRGRLAERLTAALDTMGQGEIIHSIEVTEIGFIARTHK</sequence>
<evidence type="ECO:0000256" key="1">
    <source>
        <dbReference type="SAM" id="SignalP"/>
    </source>
</evidence>
<protein>
    <recommendedName>
        <fullName evidence="4">Flagellar protein FliL</fullName>
    </recommendedName>
</protein>
<gene>
    <name evidence="2" type="ORF">B7H23_06190</name>
</gene>
<dbReference type="EMBL" id="NBYO01000001">
    <property type="protein sequence ID" value="OXT02484.1"/>
    <property type="molecule type" value="Genomic_DNA"/>
</dbReference>
<evidence type="ECO:0000313" key="3">
    <source>
        <dbReference type="Proteomes" id="UP000215405"/>
    </source>
</evidence>
<proteinExistence type="predicted"/>
<evidence type="ECO:0000313" key="2">
    <source>
        <dbReference type="EMBL" id="OXT02484.1"/>
    </source>
</evidence>
<name>A0A231V2V5_9HYPH</name>
<comment type="caution">
    <text evidence="2">The sequence shown here is derived from an EMBL/GenBank/DDBJ whole genome shotgun (WGS) entry which is preliminary data.</text>
</comment>
<reference evidence="3" key="1">
    <citation type="journal article" date="2017" name="Int. J. Syst. Evol. Microbiol.">
        <title>Notoacmeibacter marinus gen. nov., sp. nov., isolated from the gut of a limpet and proposal of Notoacmeibacteraceae fam. nov. in the order Rhizobiales of the class Alphaproteobacteria.</title>
        <authorList>
            <person name="Huang Z."/>
            <person name="Guo F."/>
            <person name="Lai Q."/>
        </authorList>
    </citation>
    <scope>NUCLEOTIDE SEQUENCE [LARGE SCALE GENOMIC DNA]</scope>
    <source>
        <strain evidence="3">XMTR2A4</strain>
    </source>
</reference>
<keyword evidence="1" id="KW-0732">Signal</keyword>
<organism evidence="2 3">
    <name type="scientific">Notoacmeibacter marinus</name>
    <dbReference type="NCBI Taxonomy" id="1876515"/>
    <lineage>
        <taxon>Bacteria</taxon>
        <taxon>Pseudomonadati</taxon>
        <taxon>Pseudomonadota</taxon>
        <taxon>Alphaproteobacteria</taxon>
        <taxon>Hyphomicrobiales</taxon>
        <taxon>Notoacmeibacteraceae</taxon>
        <taxon>Notoacmeibacter</taxon>
    </lineage>
</organism>
<keyword evidence="3" id="KW-1185">Reference proteome</keyword>
<dbReference type="AlphaFoldDB" id="A0A231V2V5"/>